<protein>
    <submittedName>
        <fullName evidence="1">Uncharacterized protein</fullName>
    </submittedName>
</protein>
<evidence type="ECO:0000313" key="2">
    <source>
        <dbReference type="Proteomes" id="UP000292362"/>
    </source>
</evidence>
<gene>
    <name evidence="1" type="ORF">CWI37_1356p0010</name>
</gene>
<dbReference type="InterPro" id="IPR050311">
    <property type="entry name" value="ORC1/CDC6"/>
</dbReference>
<dbReference type="GO" id="GO:0003688">
    <property type="term" value="F:DNA replication origin binding"/>
    <property type="evidence" value="ECO:0007669"/>
    <property type="project" value="TreeGrafter"/>
</dbReference>
<dbReference type="GO" id="GO:0006270">
    <property type="term" value="P:DNA replication initiation"/>
    <property type="evidence" value="ECO:0007669"/>
    <property type="project" value="TreeGrafter"/>
</dbReference>
<dbReference type="Gene3D" id="1.10.8.60">
    <property type="match status" value="1"/>
</dbReference>
<dbReference type="PANTHER" id="PTHR10763">
    <property type="entry name" value="CELL DIVISION CONTROL PROTEIN 6-RELATED"/>
    <property type="match status" value="1"/>
</dbReference>
<sequence length="372" mass="43354">MKIKQKELEKSLLKANKVFRRSIDQRIYGREHETRKIKEFIETGSGILNICGNPGSGKTFCVLKVLKNTNFLYVNCLVEENIIEEINKYKGLMVVIDEFDKFYMNKKGVCVGLLNKLKERMCKVITISNYLLFCDCSVVFKPYSYEDFVFILSKKIEDEIGEEIVEKGVVEIISRKHSHHGDIRKAFEFILKLINKKSKEVECNVTNKKGRTCKSKKFNLIHKNKISSKINKKNTVNVDNKINTVNVENKKNNEIYIENEITTNNKMNPESEITKNNKYNIENKINKENNIQDKYLNGESSLISICDVMESENKNEEIESNIHKEIIKELIENNYGCSKIEIYKKYLIKCNSLNITFVDRNDFGLIYELLSN</sequence>
<dbReference type="CDD" id="cd00009">
    <property type="entry name" value="AAA"/>
    <property type="match status" value="1"/>
</dbReference>
<proteinExistence type="predicted"/>
<evidence type="ECO:0000313" key="1">
    <source>
        <dbReference type="EMBL" id="TBT99404.1"/>
    </source>
</evidence>
<reference evidence="1 2" key="1">
    <citation type="submission" date="2017-12" db="EMBL/GenBank/DDBJ databases">
        <authorList>
            <person name="Pombert J.-F."/>
            <person name="Haag K.L."/>
            <person name="Ebert D."/>
        </authorList>
    </citation>
    <scope>NUCLEOTIDE SEQUENCE [LARGE SCALE GENOMIC DNA]</scope>
    <source>
        <strain evidence="1">FI-OER-3-3</strain>
    </source>
</reference>
<dbReference type="AlphaFoldDB" id="A0A4Q9KXQ4"/>
<dbReference type="EMBL" id="PITJ01001356">
    <property type="protein sequence ID" value="TBT99404.1"/>
    <property type="molecule type" value="Genomic_DNA"/>
</dbReference>
<dbReference type="Proteomes" id="UP000292362">
    <property type="component" value="Unassembled WGS sequence"/>
</dbReference>
<comment type="caution">
    <text evidence="1">The sequence shown here is derived from an EMBL/GenBank/DDBJ whole genome shotgun (WGS) entry which is preliminary data.</text>
</comment>
<accession>A0A4Q9KXQ4</accession>
<dbReference type="InterPro" id="IPR027417">
    <property type="entry name" value="P-loop_NTPase"/>
</dbReference>
<organism evidence="1 2">
    <name type="scientific">Hamiltosporidium tvaerminnensis</name>
    <dbReference type="NCBI Taxonomy" id="1176355"/>
    <lineage>
        <taxon>Eukaryota</taxon>
        <taxon>Fungi</taxon>
        <taxon>Fungi incertae sedis</taxon>
        <taxon>Microsporidia</taxon>
        <taxon>Dubosqiidae</taxon>
        <taxon>Hamiltosporidium</taxon>
    </lineage>
</organism>
<dbReference type="VEuPathDB" id="MicrosporidiaDB:CWI37_1356p0010"/>
<name>A0A4Q9KXQ4_9MICR</name>
<dbReference type="PANTHER" id="PTHR10763:SF26">
    <property type="entry name" value="CELL DIVISION CONTROL PROTEIN 6 HOMOLOG"/>
    <property type="match status" value="1"/>
</dbReference>
<dbReference type="GO" id="GO:0033314">
    <property type="term" value="P:mitotic DNA replication checkpoint signaling"/>
    <property type="evidence" value="ECO:0007669"/>
    <property type="project" value="TreeGrafter"/>
</dbReference>
<dbReference type="SUPFAM" id="SSF52540">
    <property type="entry name" value="P-loop containing nucleoside triphosphate hydrolases"/>
    <property type="match status" value="1"/>
</dbReference>
<dbReference type="Gene3D" id="3.40.50.300">
    <property type="entry name" value="P-loop containing nucleotide triphosphate hydrolases"/>
    <property type="match status" value="1"/>
</dbReference>